<gene>
    <name evidence="2" type="ORF">EB796_012015</name>
</gene>
<evidence type="ECO:0000256" key="1">
    <source>
        <dbReference type="SAM" id="MobiDB-lite"/>
    </source>
</evidence>
<organism evidence="2 3">
    <name type="scientific">Bugula neritina</name>
    <name type="common">Brown bryozoan</name>
    <name type="synonym">Sertularia neritina</name>
    <dbReference type="NCBI Taxonomy" id="10212"/>
    <lineage>
        <taxon>Eukaryota</taxon>
        <taxon>Metazoa</taxon>
        <taxon>Spiralia</taxon>
        <taxon>Lophotrochozoa</taxon>
        <taxon>Bryozoa</taxon>
        <taxon>Gymnolaemata</taxon>
        <taxon>Cheilostomatida</taxon>
        <taxon>Flustrina</taxon>
        <taxon>Buguloidea</taxon>
        <taxon>Bugulidae</taxon>
        <taxon>Bugula</taxon>
    </lineage>
</organism>
<evidence type="ECO:0000313" key="3">
    <source>
        <dbReference type="Proteomes" id="UP000593567"/>
    </source>
</evidence>
<accession>A0A7J7JVD4</accession>
<proteinExistence type="predicted"/>
<evidence type="ECO:0000313" key="2">
    <source>
        <dbReference type="EMBL" id="KAF6029684.1"/>
    </source>
</evidence>
<keyword evidence="3" id="KW-1185">Reference proteome</keyword>
<dbReference type="Proteomes" id="UP000593567">
    <property type="component" value="Unassembled WGS sequence"/>
</dbReference>
<reference evidence="2" key="1">
    <citation type="submission" date="2020-06" db="EMBL/GenBank/DDBJ databases">
        <title>Draft genome of Bugula neritina, a colonial animal packing powerful symbionts and potential medicines.</title>
        <authorList>
            <person name="Rayko M."/>
        </authorList>
    </citation>
    <scope>NUCLEOTIDE SEQUENCE [LARGE SCALE GENOMIC DNA]</scope>
    <source>
        <strain evidence="2">Kwan_BN1</strain>
    </source>
</reference>
<name>A0A7J7JVD4_BUGNE</name>
<comment type="caution">
    <text evidence="2">The sequence shown here is derived from an EMBL/GenBank/DDBJ whole genome shotgun (WGS) entry which is preliminary data.</text>
</comment>
<dbReference type="EMBL" id="VXIV02001797">
    <property type="protein sequence ID" value="KAF6029684.1"/>
    <property type="molecule type" value="Genomic_DNA"/>
</dbReference>
<sequence length="67" mass="7412">MVGLLCRHVMPRRYFQATSVEDTDQDSSTGAASPSSNGKSDPLDFRPASEDDPMLRGAPRTYQEHDL</sequence>
<feature type="compositionally biased region" description="Polar residues" evidence="1">
    <location>
        <begin position="17"/>
        <end position="39"/>
    </location>
</feature>
<dbReference type="AlphaFoldDB" id="A0A7J7JVD4"/>
<feature type="region of interest" description="Disordered" evidence="1">
    <location>
        <begin position="17"/>
        <end position="67"/>
    </location>
</feature>
<protein>
    <submittedName>
        <fullName evidence="2">Uncharacterized protein</fullName>
    </submittedName>
</protein>